<dbReference type="EMBL" id="JACIJP010000001">
    <property type="protein sequence ID" value="MBB6123194.1"/>
    <property type="molecule type" value="Genomic_DNA"/>
</dbReference>
<organism evidence="3 4">
    <name type="scientific">Sphingobium subterraneum</name>
    <dbReference type="NCBI Taxonomy" id="627688"/>
    <lineage>
        <taxon>Bacteria</taxon>
        <taxon>Pseudomonadati</taxon>
        <taxon>Pseudomonadota</taxon>
        <taxon>Alphaproteobacteria</taxon>
        <taxon>Sphingomonadales</taxon>
        <taxon>Sphingomonadaceae</taxon>
        <taxon>Sphingobium</taxon>
    </lineage>
</organism>
<evidence type="ECO:0000313" key="3">
    <source>
        <dbReference type="EMBL" id="MBB6123194.1"/>
    </source>
</evidence>
<proteinExistence type="predicted"/>
<evidence type="ECO:0000259" key="2">
    <source>
        <dbReference type="Pfam" id="PF13449"/>
    </source>
</evidence>
<dbReference type="NCBIfam" id="TIGR02595">
    <property type="entry name" value="PEP_CTERM"/>
    <property type="match status" value="1"/>
</dbReference>
<evidence type="ECO:0008006" key="5">
    <source>
        <dbReference type="Google" id="ProtNLM"/>
    </source>
</evidence>
<feature type="domain" description="Ice-binding protein C-terminal" evidence="1">
    <location>
        <begin position="199"/>
        <end position="224"/>
    </location>
</feature>
<evidence type="ECO:0000313" key="4">
    <source>
        <dbReference type="Proteomes" id="UP000552700"/>
    </source>
</evidence>
<reference evidence="3 4" key="1">
    <citation type="submission" date="2020-08" db="EMBL/GenBank/DDBJ databases">
        <title>Genomic Encyclopedia of Type Strains, Phase IV (KMG-IV): sequencing the most valuable type-strain genomes for metagenomic binning, comparative biology and taxonomic classification.</title>
        <authorList>
            <person name="Goeker M."/>
        </authorList>
    </citation>
    <scope>NUCLEOTIDE SEQUENCE [LARGE SCALE GENOMIC DNA]</scope>
    <source>
        <strain evidence="3 4">DSM 102255</strain>
    </source>
</reference>
<sequence length="232" mass="24356">MEGLAITPDGKTLVGIMQAPLIQDAAVKSTANMVRIVTIDIATGATHEYGYKLTTGSGVSEIVAINDHQFLVDERDGKGLGDGSNAKVKQIFQIDIAGAADITNLNGDAAAAAMVGKSATPFLDLVAALKAHGIDAAQIPAKIEGLAFGQDVLTNGQLYHTLYVANDNDFDAKTAGSNQFYVFGFQDGDLPGFVSQFSAVPEPSTWAMMLSGFGLIGSLLRRSKRSVTVRFA</sequence>
<accession>A0A841IXU3</accession>
<name>A0A841IXU3_9SPHN</name>
<comment type="caution">
    <text evidence="3">The sequence shown here is derived from an EMBL/GenBank/DDBJ whole genome shotgun (WGS) entry which is preliminary data.</text>
</comment>
<dbReference type="PANTHER" id="PTHR37957:SF1">
    <property type="entry name" value="PHYTASE-LIKE DOMAIN-CONTAINING PROTEIN"/>
    <property type="match status" value="1"/>
</dbReference>
<evidence type="ECO:0000259" key="1">
    <source>
        <dbReference type="Pfam" id="PF07589"/>
    </source>
</evidence>
<keyword evidence="4" id="KW-1185">Reference proteome</keyword>
<feature type="domain" description="Phytase-like" evidence="2">
    <location>
        <begin position="1"/>
        <end position="170"/>
    </location>
</feature>
<gene>
    <name evidence="3" type="ORF">FHS92_000901</name>
</gene>
<dbReference type="InterPro" id="IPR027372">
    <property type="entry name" value="Phytase-like_dom"/>
</dbReference>
<protein>
    <recommendedName>
        <fullName evidence="5">PEP-CTERM protein-sorting domain-containing protein</fullName>
    </recommendedName>
</protein>
<dbReference type="PANTHER" id="PTHR37957">
    <property type="entry name" value="BLR7070 PROTEIN"/>
    <property type="match status" value="1"/>
</dbReference>
<dbReference type="InterPro" id="IPR013424">
    <property type="entry name" value="Ice-binding_C"/>
</dbReference>
<dbReference type="Proteomes" id="UP000552700">
    <property type="component" value="Unassembled WGS sequence"/>
</dbReference>
<dbReference type="AlphaFoldDB" id="A0A841IXU3"/>
<dbReference type="Pfam" id="PF07589">
    <property type="entry name" value="PEP-CTERM"/>
    <property type="match status" value="1"/>
</dbReference>
<dbReference type="Pfam" id="PF13449">
    <property type="entry name" value="Phytase-like"/>
    <property type="match status" value="1"/>
</dbReference>
<dbReference type="NCBIfam" id="NF035944">
    <property type="entry name" value="PEPxxWA-CTERM"/>
    <property type="match status" value="1"/>
</dbReference>